<evidence type="ECO:0000256" key="1">
    <source>
        <dbReference type="ARBA" id="ARBA00010364"/>
    </source>
</evidence>
<dbReference type="EMBL" id="BAABHW010000001">
    <property type="protein sequence ID" value="GAA5065221.1"/>
    <property type="molecule type" value="Genomic_DNA"/>
</dbReference>
<dbReference type="Proteomes" id="UP001499910">
    <property type="component" value="Unassembled WGS sequence"/>
</dbReference>
<dbReference type="Gene3D" id="3.30.1200.10">
    <property type="entry name" value="YggU-like"/>
    <property type="match status" value="1"/>
</dbReference>
<sequence>MGDPGLWMDREKPQDMARDLPDLSHLVVEGREISLRVTPKAARDRIEMGEGGTVRVHVTAIPDKGAANAAVLKLLAKAMGVPKSRLEIVRGATSRDKVVRVG</sequence>
<dbReference type="SUPFAM" id="SSF69786">
    <property type="entry name" value="YggU-like"/>
    <property type="match status" value="1"/>
</dbReference>
<evidence type="ECO:0000313" key="4">
    <source>
        <dbReference type="Proteomes" id="UP001499910"/>
    </source>
</evidence>
<evidence type="ECO:0000313" key="3">
    <source>
        <dbReference type="EMBL" id="GAA5065221.1"/>
    </source>
</evidence>
<accession>A0ABP9KTJ8</accession>
<dbReference type="HAMAP" id="MF_00634">
    <property type="entry name" value="UPF0235"/>
    <property type="match status" value="1"/>
</dbReference>
<gene>
    <name evidence="3" type="ORF">GCM10023209_02540</name>
</gene>
<dbReference type="SMART" id="SM01152">
    <property type="entry name" value="DUF167"/>
    <property type="match status" value="1"/>
</dbReference>
<name>A0ABP9KTJ8_9RHOB</name>
<dbReference type="NCBIfam" id="TIGR00251">
    <property type="entry name" value="DUF167 family protein"/>
    <property type="match status" value="1"/>
</dbReference>
<reference evidence="4" key="1">
    <citation type="journal article" date="2019" name="Int. J. Syst. Evol. Microbiol.">
        <title>The Global Catalogue of Microorganisms (GCM) 10K type strain sequencing project: providing services to taxonomists for standard genome sequencing and annotation.</title>
        <authorList>
            <consortium name="The Broad Institute Genomics Platform"/>
            <consortium name="The Broad Institute Genome Sequencing Center for Infectious Disease"/>
            <person name="Wu L."/>
            <person name="Ma J."/>
        </authorList>
    </citation>
    <scope>NUCLEOTIDE SEQUENCE [LARGE SCALE GENOMIC DNA]</scope>
    <source>
        <strain evidence="4">JCM 18015</strain>
    </source>
</reference>
<keyword evidence="4" id="KW-1185">Reference proteome</keyword>
<dbReference type="InterPro" id="IPR036591">
    <property type="entry name" value="YggU-like_sf"/>
</dbReference>
<proteinExistence type="inferred from homology"/>
<evidence type="ECO:0000256" key="2">
    <source>
        <dbReference type="HAMAP-Rule" id="MF_00634"/>
    </source>
</evidence>
<dbReference type="PANTHER" id="PTHR13420">
    <property type="entry name" value="UPF0235 PROTEIN C15ORF40"/>
    <property type="match status" value="1"/>
</dbReference>
<organism evidence="3 4">
    <name type="scientific">[Roseibacterium] beibuensis</name>
    <dbReference type="NCBI Taxonomy" id="1193142"/>
    <lineage>
        <taxon>Bacteria</taxon>
        <taxon>Pseudomonadati</taxon>
        <taxon>Pseudomonadota</taxon>
        <taxon>Alphaproteobacteria</taxon>
        <taxon>Rhodobacterales</taxon>
        <taxon>Roseobacteraceae</taxon>
        <taxon>Roseicyclus</taxon>
    </lineage>
</organism>
<dbReference type="InterPro" id="IPR003746">
    <property type="entry name" value="DUF167"/>
</dbReference>
<comment type="caution">
    <text evidence="3">The sequence shown here is derived from an EMBL/GenBank/DDBJ whole genome shotgun (WGS) entry which is preliminary data.</text>
</comment>
<protein>
    <recommendedName>
        <fullName evidence="2">UPF0235 protein GCM10023209_02540</fullName>
    </recommendedName>
</protein>
<comment type="similarity">
    <text evidence="1 2">Belongs to the UPF0235 family.</text>
</comment>
<dbReference type="Pfam" id="PF02594">
    <property type="entry name" value="DUF167"/>
    <property type="match status" value="1"/>
</dbReference>
<dbReference type="PANTHER" id="PTHR13420:SF7">
    <property type="entry name" value="UPF0235 PROTEIN C15ORF40"/>
    <property type="match status" value="1"/>
</dbReference>